<dbReference type="InterPro" id="IPR006674">
    <property type="entry name" value="HD_domain"/>
</dbReference>
<keyword evidence="4" id="KW-0548">Nucleotidyltransferase</keyword>
<dbReference type="GO" id="GO:0008033">
    <property type="term" value="P:tRNA processing"/>
    <property type="evidence" value="ECO:0007669"/>
    <property type="project" value="UniProtKB-KW"/>
</dbReference>
<dbReference type="InterPro" id="IPR003607">
    <property type="entry name" value="HD/PDEase_dom"/>
</dbReference>
<dbReference type="GO" id="GO:0042245">
    <property type="term" value="P:RNA repair"/>
    <property type="evidence" value="ECO:0007669"/>
    <property type="project" value="UniProtKB-KW"/>
</dbReference>
<evidence type="ECO:0000256" key="3">
    <source>
        <dbReference type="ARBA" id="ARBA00022694"/>
    </source>
</evidence>
<dbReference type="GO" id="GO:0005524">
    <property type="term" value="F:ATP binding"/>
    <property type="evidence" value="ECO:0007669"/>
    <property type="project" value="UniProtKB-KW"/>
</dbReference>
<proteinExistence type="inferred from homology"/>
<evidence type="ECO:0000259" key="12">
    <source>
        <dbReference type="Pfam" id="PF01743"/>
    </source>
</evidence>
<feature type="domain" description="tRNA nucleotidyltransferase/poly(A) polymerase RNA and SrmB- binding" evidence="14">
    <location>
        <begin position="193"/>
        <end position="252"/>
    </location>
</feature>
<evidence type="ECO:0000256" key="4">
    <source>
        <dbReference type="ARBA" id="ARBA00022695"/>
    </source>
</evidence>
<dbReference type="InterPro" id="IPR032828">
    <property type="entry name" value="PolyA_RNA-bd"/>
</dbReference>
<feature type="domain" description="Poly A polymerase head" evidence="12">
    <location>
        <begin position="37"/>
        <end position="166"/>
    </location>
</feature>
<keyword evidence="2 11" id="KW-0808">Transferase</keyword>
<keyword evidence="9" id="KW-0460">Magnesium</keyword>
<dbReference type="AlphaFoldDB" id="A0A1N7QPZ2"/>
<dbReference type="InterPro" id="IPR050124">
    <property type="entry name" value="tRNA_CCA-adding_enzyme"/>
</dbReference>
<evidence type="ECO:0000256" key="5">
    <source>
        <dbReference type="ARBA" id="ARBA00022723"/>
    </source>
</evidence>
<dbReference type="Gene3D" id="3.30.460.10">
    <property type="entry name" value="Beta Polymerase, domain 2"/>
    <property type="match status" value="1"/>
</dbReference>
<dbReference type="Gene3D" id="1.10.246.80">
    <property type="match status" value="1"/>
</dbReference>
<dbReference type="Pfam" id="PF12627">
    <property type="entry name" value="PolyA_pol_RNAbd"/>
    <property type="match status" value="1"/>
</dbReference>
<dbReference type="SUPFAM" id="SSF81891">
    <property type="entry name" value="Poly A polymerase C-terminal region-like"/>
    <property type="match status" value="1"/>
</dbReference>
<name>A0A1N7QPZ2_9FLAO</name>
<dbReference type="GO" id="GO:0046872">
    <property type="term" value="F:metal ion binding"/>
    <property type="evidence" value="ECO:0007669"/>
    <property type="project" value="UniProtKB-KW"/>
</dbReference>
<comment type="cofactor">
    <cofactor evidence="1">
        <name>Mg(2+)</name>
        <dbReference type="ChEBI" id="CHEBI:18420"/>
    </cofactor>
</comment>
<evidence type="ECO:0000256" key="1">
    <source>
        <dbReference type="ARBA" id="ARBA00001946"/>
    </source>
</evidence>
<keyword evidence="5" id="KW-0479">Metal-binding</keyword>
<dbReference type="NCBIfam" id="TIGR00277">
    <property type="entry name" value="HDIG"/>
    <property type="match status" value="1"/>
</dbReference>
<gene>
    <name evidence="15" type="ORF">SAMN05421786_11415</name>
</gene>
<evidence type="ECO:0000313" key="15">
    <source>
        <dbReference type="EMBL" id="SIT24931.1"/>
    </source>
</evidence>
<evidence type="ECO:0000256" key="2">
    <source>
        <dbReference type="ARBA" id="ARBA00022679"/>
    </source>
</evidence>
<dbReference type="STRING" id="373668.SAMN05421786_11415"/>
<keyword evidence="8" id="KW-0067">ATP-binding</keyword>
<keyword evidence="6" id="KW-0547">Nucleotide-binding</keyword>
<evidence type="ECO:0000256" key="11">
    <source>
        <dbReference type="RuleBase" id="RU003953"/>
    </source>
</evidence>
<dbReference type="Pfam" id="PF01743">
    <property type="entry name" value="PolyA_pol"/>
    <property type="match status" value="1"/>
</dbReference>
<dbReference type="CDD" id="cd00077">
    <property type="entry name" value="HDc"/>
    <property type="match status" value="1"/>
</dbReference>
<accession>A0A1N7QPZ2</accession>
<protein>
    <submittedName>
        <fullName evidence="15">HDIG domain-containing protein</fullName>
    </submittedName>
</protein>
<keyword evidence="16" id="KW-1185">Reference proteome</keyword>
<keyword evidence="10 11" id="KW-0694">RNA-binding</keyword>
<feature type="domain" description="HD" evidence="13">
    <location>
        <begin position="270"/>
        <end position="354"/>
    </location>
</feature>
<sequence length="482" mass="54956">MVEIDAIKTMKINLNQNKNLKLFKIISEAAERNNQSVYIVGGYVRDLLMKRKASTDIDFVTEQSGIELAQNVAQDIDPKLKVSVFKTYGTAMIKYKDLELEFVGARKESYTENSRKPEVEGGTLEDDQKRRDFTINAMAISLNKDNFGDLIDPFNGIDDLEKEILRTPLEPAQTYSDDPLRMMRAVRFASTLNFTIEENSLNAIQQEAERIKIVSMERIMVEFNKIMLSEKPSVGLKLMEQTGLLKLIIPELIELKGVEEVEGQTHKDNFYHTLEVVDNISMNTDNLWLRWSALLHDIGKAPTKKFVEGTGWTFHGHEFLGSKMVKTLFQRLKLPLGSDMKYVQKMVKLSSRPIALITDDASDSALRRLLFDAGENLEDLFTLCKADITTKNSKKQEKFKKNFEYVAVKIKEVEEKDQVRNFQPPITGEEIMGMFNLQPGREIGILKEKVKEAILEGEIPNEKEEATKFVIAEAEKLGLKAN</sequence>
<dbReference type="InterPro" id="IPR006675">
    <property type="entry name" value="HDIG_dom"/>
</dbReference>
<evidence type="ECO:0000256" key="7">
    <source>
        <dbReference type="ARBA" id="ARBA00022800"/>
    </source>
</evidence>
<evidence type="ECO:0000313" key="16">
    <source>
        <dbReference type="Proteomes" id="UP000186744"/>
    </source>
</evidence>
<dbReference type="SUPFAM" id="SSF81301">
    <property type="entry name" value="Nucleotidyltransferase"/>
    <property type="match status" value="1"/>
</dbReference>
<reference evidence="16" key="1">
    <citation type="submission" date="2017-01" db="EMBL/GenBank/DDBJ databases">
        <authorList>
            <person name="Varghese N."/>
            <person name="Submissions S."/>
        </authorList>
    </citation>
    <scope>NUCLEOTIDE SEQUENCE [LARGE SCALE GENOMIC DNA]</scope>
    <source>
        <strain evidence="16">DSM 18017</strain>
    </source>
</reference>
<dbReference type="Pfam" id="PF01966">
    <property type="entry name" value="HD"/>
    <property type="match status" value="1"/>
</dbReference>
<keyword evidence="3" id="KW-0819">tRNA processing</keyword>
<comment type="similarity">
    <text evidence="11">Belongs to the tRNA nucleotidyltransferase/poly(A) polymerase family.</text>
</comment>
<dbReference type="GO" id="GO:0016779">
    <property type="term" value="F:nucleotidyltransferase activity"/>
    <property type="evidence" value="ECO:0007669"/>
    <property type="project" value="UniProtKB-KW"/>
</dbReference>
<evidence type="ECO:0000259" key="14">
    <source>
        <dbReference type="Pfam" id="PF12627"/>
    </source>
</evidence>
<dbReference type="GO" id="GO:0003723">
    <property type="term" value="F:RNA binding"/>
    <property type="evidence" value="ECO:0007669"/>
    <property type="project" value="UniProtKB-KW"/>
</dbReference>
<evidence type="ECO:0000256" key="9">
    <source>
        <dbReference type="ARBA" id="ARBA00022842"/>
    </source>
</evidence>
<dbReference type="CDD" id="cd05398">
    <property type="entry name" value="NT_ClassII-CCAase"/>
    <property type="match status" value="1"/>
</dbReference>
<dbReference type="EMBL" id="FTOL01000014">
    <property type="protein sequence ID" value="SIT24931.1"/>
    <property type="molecule type" value="Genomic_DNA"/>
</dbReference>
<dbReference type="InterPro" id="IPR043519">
    <property type="entry name" value="NT_sf"/>
</dbReference>
<evidence type="ECO:0000259" key="13">
    <source>
        <dbReference type="Pfam" id="PF01966"/>
    </source>
</evidence>
<evidence type="ECO:0000256" key="8">
    <source>
        <dbReference type="ARBA" id="ARBA00022840"/>
    </source>
</evidence>
<dbReference type="InterPro" id="IPR002646">
    <property type="entry name" value="PolA_pol_head_dom"/>
</dbReference>
<organism evidence="15 16">
    <name type="scientific">Chryseobacterium ureilyticum</name>
    <dbReference type="NCBI Taxonomy" id="373668"/>
    <lineage>
        <taxon>Bacteria</taxon>
        <taxon>Pseudomonadati</taxon>
        <taxon>Bacteroidota</taxon>
        <taxon>Flavobacteriia</taxon>
        <taxon>Flavobacteriales</taxon>
        <taxon>Weeksellaceae</taxon>
        <taxon>Chryseobacterium group</taxon>
        <taxon>Chryseobacterium</taxon>
    </lineage>
</organism>
<dbReference type="PANTHER" id="PTHR47545:SF1">
    <property type="entry name" value="MULTIFUNCTIONAL CCA PROTEIN"/>
    <property type="match status" value="1"/>
</dbReference>
<dbReference type="Gene3D" id="1.10.3090.10">
    <property type="entry name" value="cca-adding enzyme, domain 2"/>
    <property type="match status" value="1"/>
</dbReference>
<keyword evidence="7" id="KW-0692">RNA repair</keyword>
<dbReference type="Proteomes" id="UP000186744">
    <property type="component" value="Unassembled WGS sequence"/>
</dbReference>
<dbReference type="PANTHER" id="PTHR47545">
    <property type="entry name" value="MULTIFUNCTIONAL CCA PROTEIN"/>
    <property type="match status" value="1"/>
</dbReference>
<evidence type="ECO:0000256" key="10">
    <source>
        <dbReference type="ARBA" id="ARBA00022884"/>
    </source>
</evidence>
<evidence type="ECO:0000256" key="6">
    <source>
        <dbReference type="ARBA" id="ARBA00022741"/>
    </source>
</evidence>